<proteinExistence type="predicted"/>
<gene>
    <name evidence="2" type="ORF">GGQ92_001831</name>
</gene>
<reference evidence="2 3" key="1">
    <citation type="submission" date="2020-08" db="EMBL/GenBank/DDBJ databases">
        <title>Genomic Encyclopedia of Type Strains, Phase IV (KMG-IV): sequencing the most valuable type-strain genomes for metagenomic binning, comparative biology and taxonomic classification.</title>
        <authorList>
            <person name="Goeker M."/>
        </authorList>
    </citation>
    <scope>NUCLEOTIDE SEQUENCE [LARGE SCALE GENOMIC DNA]</scope>
    <source>
        <strain evidence="2 3">DSM 11805</strain>
    </source>
</reference>
<name>A0A841RK11_9BACI</name>
<sequence length="63" mass="7665">MNRKEIEREIEDLKADHMRLSADMEKLVYVKSNTHFTELELERLEKEISDLRKKLQSMNEEDK</sequence>
<keyword evidence="3" id="KW-1185">Reference proteome</keyword>
<dbReference type="InterPro" id="IPR048062">
    <property type="entry name" value="SE1832-like"/>
</dbReference>
<dbReference type="NCBIfam" id="NF040877">
    <property type="entry name" value="SE1832_fam"/>
    <property type="match status" value="1"/>
</dbReference>
<dbReference type="Proteomes" id="UP000572212">
    <property type="component" value="Unassembled WGS sequence"/>
</dbReference>
<evidence type="ECO:0000256" key="1">
    <source>
        <dbReference type="SAM" id="Coils"/>
    </source>
</evidence>
<evidence type="ECO:0000313" key="2">
    <source>
        <dbReference type="EMBL" id="MBB6513041.1"/>
    </source>
</evidence>
<organism evidence="2 3">
    <name type="scientific">Gracilibacillus halotolerans</name>
    <dbReference type="NCBI Taxonomy" id="74386"/>
    <lineage>
        <taxon>Bacteria</taxon>
        <taxon>Bacillati</taxon>
        <taxon>Bacillota</taxon>
        <taxon>Bacilli</taxon>
        <taxon>Bacillales</taxon>
        <taxon>Bacillaceae</taxon>
        <taxon>Gracilibacillus</taxon>
    </lineage>
</organism>
<dbReference type="EMBL" id="JACHON010000007">
    <property type="protein sequence ID" value="MBB6513041.1"/>
    <property type="molecule type" value="Genomic_DNA"/>
</dbReference>
<evidence type="ECO:0000313" key="3">
    <source>
        <dbReference type="Proteomes" id="UP000572212"/>
    </source>
</evidence>
<keyword evidence="1" id="KW-0175">Coiled coil</keyword>
<dbReference type="RefSeq" id="WP_184247467.1">
    <property type="nucleotide sequence ID" value="NZ_BAAACU010000053.1"/>
</dbReference>
<comment type="caution">
    <text evidence="2">The sequence shown here is derived from an EMBL/GenBank/DDBJ whole genome shotgun (WGS) entry which is preliminary data.</text>
</comment>
<protein>
    <submittedName>
        <fullName evidence="2">Phage host-nuclease inhibitor protein Gam</fullName>
    </submittedName>
</protein>
<feature type="coiled-coil region" evidence="1">
    <location>
        <begin position="3"/>
        <end position="61"/>
    </location>
</feature>
<dbReference type="AlphaFoldDB" id="A0A841RK11"/>
<accession>A0A841RK11</accession>